<feature type="transmembrane region" description="Helical" evidence="7">
    <location>
        <begin position="307"/>
        <end position="325"/>
    </location>
</feature>
<dbReference type="Proteomes" id="UP001159042">
    <property type="component" value="Unassembled WGS sequence"/>
</dbReference>
<dbReference type="GO" id="GO:0005886">
    <property type="term" value="C:plasma membrane"/>
    <property type="evidence" value="ECO:0007669"/>
    <property type="project" value="TreeGrafter"/>
</dbReference>
<feature type="transmembrane region" description="Helical" evidence="7">
    <location>
        <begin position="162"/>
        <end position="180"/>
    </location>
</feature>
<feature type="transmembrane region" description="Helical" evidence="7">
    <location>
        <begin position="192"/>
        <end position="217"/>
    </location>
</feature>
<evidence type="ECO:0000256" key="7">
    <source>
        <dbReference type="SAM" id="Phobius"/>
    </source>
</evidence>
<evidence type="ECO:0000256" key="6">
    <source>
        <dbReference type="ARBA" id="ARBA00023136"/>
    </source>
</evidence>
<feature type="transmembrane region" description="Helical" evidence="7">
    <location>
        <begin position="420"/>
        <end position="441"/>
    </location>
</feature>
<proteinExistence type="inferred from homology"/>
<feature type="transmembrane region" description="Helical" evidence="7">
    <location>
        <begin position="229"/>
        <end position="251"/>
    </location>
</feature>
<protein>
    <submittedName>
        <fullName evidence="8">Uncharacterized protein</fullName>
    </submittedName>
</protein>
<feature type="transmembrane region" description="Helical" evidence="7">
    <location>
        <begin position="78"/>
        <end position="101"/>
    </location>
</feature>
<accession>A0AAV8VUB2</accession>
<keyword evidence="6 7" id="KW-0472">Membrane</keyword>
<comment type="similarity">
    <text evidence="2">Belongs to the SLC29A/ENT transporter (TC 2.A.57) family.</text>
</comment>
<dbReference type="SUPFAM" id="SSF103473">
    <property type="entry name" value="MFS general substrate transporter"/>
    <property type="match status" value="1"/>
</dbReference>
<dbReference type="AlphaFoldDB" id="A0AAV8VUB2"/>
<evidence type="ECO:0000256" key="3">
    <source>
        <dbReference type="ARBA" id="ARBA00022448"/>
    </source>
</evidence>
<feature type="transmembrane region" description="Helical" evidence="7">
    <location>
        <begin position="382"/>
        <end position="400"/>
    </location>
</feature>
<evidence type="ECO:0000256" key="1">
    <source>
        <dbReference type="ARBA" id="ARBA00004141"/>
    </source>
</evidence>
<feature type="transmembrane region" description="Helical" evidence="7">
    <location>
        <begin position="350"/>
        <end position="370"/>
    </location>
</feature>
<evidence type="ECO:0000256" key="2">
    <source>
        <dbReference type="ARBA" id="ARBA00007965"/>
    </source>
</evidence>
<name>A0AAV8VUB2_9CUCU</name>
<feature type="non-terminal residue" evidence="8">
    <location>
        <position position="1"/>
    </location>
</feature>
<comment type="subcellular location">
    <subcellularLocation>
        <location evidence="1">Membrane</location>
        <topology evidence="1">Multi-pass membrane protein</topology>
    </subcellularLocation>
</comment>
<dbReference type="Pfam" id="PF01733">
    <property type="entry name" value="Nucleoside_tran"/>
    <property type="match status" value="2"/>
</dbReference>
<dbReference type="PANTHER" id="PTHR10332">
    <property type="entry name" value="EQUILIBRATIVE NUCLEOSIDE TRANSPORTER"/>
    <property type="match status" value="1"/>
</dbReference>
<dbReference type="Gene3D" id="1.20.1250.20">
    <property type="entry name" value="MFS general substrate transporter like domains"/>
    <property type="match status" value="1"/>
</dbReference>
<comment type="caution">
    <text evidence="8">The sequence shown here is derived from an EMBL/GenBank/DDBJ whole genome shotgun (WGS) entry which is preliminary data.</text>
</comment>
<keyword evidence="4 7" id="KW-0812">Transmembrane</keyword>
<evidence type="ECO:0000256" key="4">
    <source>
        <dbReference type="ARBA" id="ARBA00022692"/>
    </source>
</evidence>
<evidence type="ECO:0000313" key="9">
    <source>
        <dbReference type="Proteomes" id="UP001159042"/>
    </source>
</evidence>
<dbReference type="InterPro" id="IPR036259">
    <property type="entry name" value="MFS_trans_sf"/>
</dbReference>
<dbReference type="EMBL" id="JANEYG010000031">
    <property type="protein sequence ID" value="KAJ8917740.1"/>
    <property type="molecule type" value="Genomic_DNA"/>
</dbReference>
<feature type="transmembrane region" description="Helical" evidence="7">
    <location>
        <begin position="257"/>
        <end position="277"/>
    </location>
</feature>
<reference evidence="8 9" key="1">
    <citation type="journal article" date="2023" name="Insect Mol. Biol.">
        <title>Genome sequencing provides insights into the evolution of gene families encoding plant cell wall-degrading enzymes in longhorned beetles.</title>
        <authorList>
            <person name="Shin N.R."/>
            <person name="Okamura Y."/>
            <person name="Kirsch R."/>
            <person name="Pauchet Y."/>
        </authorList>
    </citation>
    <scope>NUCLEOTIDE SEQUENCE [LARGE SCALE GENOMIC DNA]</scope>
    <source>
        <strain evidence="8">EAD_L_NR</strain>
    </source>
</reference>
<dbReference type="InterPro" id="IPR002259">
    <property type="entry name" value="Eqnu_transpt"/>
</dbReference>
<gene>
    <name evidence="8" type="ORF">NQ315_005190</name>
</gene>
<organism evidence="8 9">
    <name type="scientific">Exocentrus adspersus</name>
    <dbReference type="NCBI Taxonomy" id="1586481"/>
    <lineage>
        <taxon>Eukaryota</taxon>
        <taxon>Metazoa</taxon>
        <taxon>Ecdysozoa</taxon>
        <taxon>Arthropoda</taxon>
        <taxon>Hexapoda</taxon>
        <taxon>Insecta</taxon>
        <taxon>Pterygota</taxon>
        <taxon>Neoptera</taxon>
        <taxon>Endopterygota</taxon>
        <taxon>Coleoptera</taxon>
        <taxon>Polyphaga</taxon>
        <taxon>Cucujiformia</taxon>
        <taxon>Chrysomeloidea</taxon>
        <taxon>Cerambycidae</taxon>
        <taxon>Lamiinae</taxon>
        <taxon>Acanthocinini</taxon>
        <taxon>Exocentrus</taxon>
    </lineage>
</organism>
<keyword evidence="3" id="KW-0813">Transport</keyword>
<keyword evidence="9" id="KW-1185">Reference proteome</keyword>
<dbReference type="PRINTS" id="PR01130">
    <property type="entry name" value="DERENTRNSPRT"/>
</dbReference>
<dbReference type="GO" id="GO:0005337">
    <property type="term" value="F:nucleoside transmembrane transporter activity"/>
    <property type="evidence" value="ECO:0007669"/>
    <property type="project" value="InterPro"/>
</dbReference>
<sequence length="479" mass="54288">ILYLKTNGQHEIIFEFTYKLVEFYRLINEVTLAAKDFVTLNKMTVVKKISVVSIESLKVMKLNLRKHWENVTVKDDFYYVKILVLLIGLMHSLPHSFFITANSYWMYKFRNITLGDTTDVSKRTTLQSHFASSVSMCNSIPNTTFILLSSLFGHKFKARSRILIGLGVMTFCFTIATLFVDTNTDSWQTLFFVVTMATLAIINAANATLQVAILVVLAKFPPRYLKFYLFGQGCASVFNAVLQIISLAVAPSTIASALIYFILGTSLMGLTFILFYFSDKNKFYTYFVEHFENDTTRNMLSFSEIKAVLQLIWPSILMYILYDFASLPHRPVTTLIVSENYGNGNPWNDIYFVPVITFLLGDICTLLGRLASSAGKGLRPSLVLIFASVRIIIFLPLVFFCNAQPRKHLPVLLGHDWEYILLQITYAFTGGYLLNMMYLSVNRFMEPEKVADGYLVLISSMCIIGASLSPLSTFSVDLL</sequence>
<feature type="transmembrane region" description="Helical" evidence="7">
    <location>
        <begin position="453"/>
        <end position="476"/>
    </location>
</feature>
<evidence type="ECO:0000256" key="5">
    <source>
        <dbReference type="ARBA" id="ARBA00022989"/>
    </source>
</evidence>
<keyword evidence="5 7" id="KW-1133">Transmembrane helix</keyword>
<dbReference type="PANTHER" id="PTHR10332:SF88">
    <property type="entry name" value="EQUILIBRATIVE NUCLEOSIDE TRANSPORTER 1, ISOFORM A"/>
    <property type="match status" value="1"/>
</dbReference>
<evidence type="ECO:0000313" key="8">
    <source>
        <dbReference type="EMBL" id="KAJ8917740.1"/>
    </source>
</evidence>